<keyword evidence="3" id="KW-0813">Transport</keyword>
<evidence type="ECO:0000256" key="4">
    <source>
        <dbReference type="ARBA" id="ARBA00022692"/>
    </source>
</evidence>
<comment type="caution">
    <text evidence="11">The sequence shown here is derived from an EMBL/GenBank/DDBJ whole genome shotgun (WGS) entry which is preliminary data.</text>
</comment>
<comment type="subcellular location">
    <subcellularLocation>
        <location evidence="1">Endomembrane system</location>
    </subcellularLocation>
</comment>
<gene>
    <name evidence="11" type="ORF">FGIG_08187</name>
</gene>
<dbReference type="OrthoDB" id="494673at2759"/>
<dbReference type="AlphaFoldDB" id="A0A504YGI1"/>
<dbReference type="GO" id="GO:0012505">
    <property type="term" value="C:endomembrane system"/>
    <property type="evidence" value="ECO:0007669"/>
    <property type="project" value="UniProtKB-SubCell"/>
</dbReference>
<dbReference type="GO" id="GO:0016020">
    <property type="term" value="C:membrane"/>
    <property type="evidence" value="ECO:0007669"/>
    <property type="project" value="TreeGrafter"/>
</dbReference>
<evidence type="ECO:0000256" key="6">
    <source>
        <dbReference type="ARBA" id="ARBA00023065"/>
    </source>
</evidence>
<evidence type="ECO:0000256" key="10">
    <source>
        <dbReference type="SAM" id="Phobius"/>
    </source>
</evidence>
<keyword evidence="4 10" id="KW-0812">Transmembrane</keyword>
<proteinExistence type="inferred from homology"/>
<feature type="transmembrane region" description="Helical" evidence="10">
    <location>
        <begin position="377"/>
        <end position="405"/>
    </location>
</feature>
<dbReference type="GO" id="GO:0098794">
    <property type="term" value="C:postsynapse"/>
    <property type="evidence" value="ECO:0007669"/>
    <property type="project" value="GOC"/>
</dbReference>
<evidence type="ECO:0000256" key="2">
    <source>
        <dbReference type="ARBA" id="ARBA00009848"/>
    </source>
</evidence>
<evidence type="ECO:0000256" key="5">
    <source>
        <dbReference type="ARBA" id="ARBA00022989"/>
    </source>
</evidence>
<dbReference type="PANTHER" id="PTHR10125">
    <property type="entry name" value="P2X PURINOCEPTOR"/>
    <property type="match status" value="1"/>
</dbReference>
<dbReference type="InterPro" id="IPR059116">
    <property type="entry name" value="P2X_receptor"/>
</dbReference>
<dbReference type="STRING" id="46835.A0A504YGI1"/>
<dbReference type="Proteomes" id="UP000316759">
    <property type="component" value="Unassembled WGS sequence"/>
</dbReference>
<dbReference type="Gene3D" id="2.60.490.10">
    <property type="entry name" value="atp-gated p2x4 ion channel domain"/>
    <property type="match status" value="1"/>
</dbReference>
<reference evidence="11 12" key="1">
    <citation type="submission" date="2019-04" db="EMBL/GenBank/DDBJ databases">
        <title>Annotation for the trematode Fasciola gigantica.</title>
        <authorList>
            <person name="Choi Y.-J."/>
        </authorList>
    </citation>
    <scope>NUCLEOTIDE SEQUENCE [LARGE SCALE GENOMIC DNA]</scope>
    <source>
        <strain evidence="11">Uganda_cow_1</strain>
    </source>
</reference>
<keyword evidence="6" id="KW-0406">Ion transport</keyword>
<dbReference type="GO" id="GO:0070588">
    <property type="term" value="P:calcium ion transmembrane transport"/>
    <property type="evidence" value="ECO:0007669"/>
    <property type="project" value="TreeGrafter"/>
</dbReference>
<organism evidence="11 12">
    <name type="scientific">Fasciola gigantica</name>
    <name type="common">Giant liver fluke</name>
    <dbReference type="NCBI Taxonomy" id="46835"/>
    <lineage>
        <taxon>Eukaryota</taxon>
        <taxon>Metazoa</taxon>
        <taxon>Spiralia</taxon>
        <taxon>Lophotrochozoa</taxon>
        <taxon>Platyhelminthes</taxon>
        <taxon>Trematoda</taxon>
        <taxon>Digenea</taxon>
        <taxon>Plagiorchiida</taxon>
        <taxon>Echinostomata</taxon>
        <taxon>Echinostomatoidea</taxon>
        <taxon>Fasciolidae</taxon>
        <taxon>Fasciola</taxon>
    </lineage>
</organism>
<dbReference type="GO" id="GO:0004931">
    <property type="term" value="F:extracellularly ATP-gated monoatomic cation channel activity"/>
    <property type="evidence" value="ECO:0007669"/>
    <property type="project" value="TreeGrafter"/>
</dbReference>
<keyword evidence="7 10" id="KW-0472">Membrane</keyword>
<evidence type="ECO:0000256" key="9">
    <source>
        <dbReference type="ARBA" id="ARBA00023303"/>
    </source>
</evidence>
<dbReference type="Pfam" id="PF00864">
    <property type="entry name" value="P2X_receptor"/>
    <property type="match status" value="2"/>
</dbReference>
<name>A0A504YGI1_FASGI</name>
<dbReference type="PANTHER" id="PTHR10125:SF31">
    <property type="entry name" value="P2X RECEPTOR E"/>
    <property type="match status" value="1"/>
</dbReference>
<evidence type="ECO:0000313" key="12">
    <source>
        <dbReference type="Proteomes" id="UP000316759"/>
    </source>
</evidence>
<keyword evidence="12" id="KW-1185">Reference proteome</keyword>
<feature type="transmembrane region" description="Helical" evidence="10">
    <location>
        <begin position="20"/>
        <end position="39"/>
    </location>
</feature>
<evidence type="ECO:0000256" key="7">
    <source>
        <dbReference type="ARBA" id="ARBA00023136"/>
    </source>
</evidence>
<comment type="similarity">
    <text evidence="2">Belongs to the P2X receptor family.</text>
</comment>
<accession>A0A504YGI1</accession>
<dbReference type="EMBL" id="SUNJ01008911">
    <property type="protein sequence ID" value="TPP60832.1"/>
    <property type="molecule type" value="Genomic_DNA"/>
</dbReference>
<protein>
    <submittedName>
        <fullName evidence="11">P2X purinoceptor 4</fullName>
    </submittedName>
</protein>
<keyword evidence="9" id="KW-0407">Ion channel</keyword>
<evidence type="ECO:0000313" key="11">
    <source>
        <dbReference type="EMBL" id="TPP60832.1"/>
    </source>
</evidence>
<sequence length="443" mass="51229">MLQYEMPKVVIVQHRFVATLNRILQAIIILYFFIFAMWWEKAYQRFDRALSGVRFEVNGMVYTRILGNNKNPDIVLDSADYFIVPNEVNGFFLMTRLSTVTVQQLGECAEARDIEDARCFEDRHCRAGYIGGQSLLSPTRELPTDWMIDIDADAHGIFTGQCRKSMKTCEIFGWCPVQEDLDTLHAGSFKRNQTRHREDDTRETEFDVFEPLYGILNLTISIQNTIEFPLFKVSRYNILPWMTREYLHSCIYRPNDRRDRYCPNFRIRDVFFLAGANAHRITRHGGVIAITIDWKCDLDVSLKLCRPRYGFLHLDGKESAQFDELGPGEGWFMNFARRLGNSLPLTSGAGEPKRLLFKVNGIKFLIRVTGEAGKFNLFVFTMSFGSNLALLSLATIICDFILFHFTKERTLYTRATHDVFLESKTALAYTPKIILDSISRKKD</sequence>
<keyword evidence="8" id="KW-1071">Ligand-gated ion channel</keyword>
<dbReference type="InterPro" id="IPR027309">
    <property type="entry name" value="P2X_extracellular_dom_sf"/>
</dbReference>
<evidence type="ECO:0000256" key="3">
    <source>
        <dbReference type="ARBA" id="ARBA00022448"/>
    </source>
</evidence>
<keyword evidence="5 10" id="KW-1133">Transmembrane helix</keyword>
<evidence type="ECO:0000256" key="8">
    <source>
        <dbReference type="ARBA" id="ARBA00023286"/>
    </source>
</evidence>
<evidence type="ECO:0000256" key="1">
    <source>
        <dbReference type="ARBA" id="ARBA00004308"/>
    </source>
</evidence>